<feature type="domain" description="HTH deoR-type" evidence="4">
    <location>
        <begin position="21"/>
        <end position="76"/>
    </location>
</feature>
<dbReference type="InterPro" id="IPR018356">
    <property type="entry name" value="Tscrpt_reg_HTH_DeoR_CS"/>
</dbReference>
<keyword evidence="2" id="KW-0238">DNA-binding</keyword>
<dbReference type="Pfam" id="PF00455">
    <property type="entry name" value="DeoRC"/>
    <property type="match status" value="1"/>
</dbReference>
<dbReference type="GO" id="GO:0003677">
    <property type="term" value="F:DNA binding"/>
    <property type="evidence" value="ECO:0007669"/>
    <property type="project" value="UniProtKB-KW"/>
</dbReference>
<dbReference type="PANTHER" id="PTHR30363">
    <property type="entry name" value="HTH-TYPE TRANSCRIPTIONAL REGULATOR SRLR-RELATED"/>
    <property type="match status" value="1"/>
</dbReference>
<dbReference type="Pfam" id="PF08220">
    <property type="entry name" value="HTH_DeoR"/>
    <property type="match status" value="1"/>
</dbReference>
<evidence type="ECO:0000259" key="4">
    <source>
        <dbReference type="PROSITE" id="PS51000"/>
    </source>
</evidence>
<proteinExistence type="predicted"/>
<evidence type="ECO:0000256" key="2">
    <source>
        <dbReference type="ARBA" id="ARBA00023125"/>
    </source>
</evidence>
<dbReference type="EMBL" id="JPWB01000008">
    <property type="protein sequence ID" value="RCK20172.1"/>
    <property type="molecule type" value="Genomic_DNA"/>
</dbReference>
<dbReference type="InterPro" id="IPR014036">
    <property type="entry name" value="DeoR-like_C"/>
</dbReference>
<dbReference type="PRINTS" id="PR00037">
    <property type="entry name" value="HTHLACR"/>
</dbReference>
<dbReference type="GO" id="GO:0003700">
    <property type="term" value="F:DNA-binding transcription factor activity"/>
    <property type="evidence" value="ECO:0007669"/>
    <property type="project" value="InterPro"/>
</dbReference>
<dbReference type="InterPro" id="IPR001034">
    <property type="entry name" value="DeoR_HTH"/>
</dbReference>
<evidence type="ECO:0000313" key="5">
    <source>
        <dbReference type="EMBL" id="RCK20172.1"/>
    </source>
</evidence>
<organism evidence="5 6">
    <name type="scientific">Thalassospira profundimaris</name>
    <dbReference type="NCBI Taxonomy" id="502049"/>
    <lineage>
        <taxon>Bacteria</taxon>
        <taxon>Pseudomonadati</taxon>
        <taxon>Pseudomonadota</taxon>
        <taxon>Alphaproteobacteria</taxon>
        <taxon>Rhodospirillales</taxon>
        <taxon>Thalassospiraceae</taxon>
        <taxon>Thalassospira</taxon>
    </lineage>
</organism>
<gene>
    <name evidence="5" type="ORF">TH6_16985</name>
</gene>
<protein>
    <submittedName>
        <fullName evidence="5">Glycerol-3-phosphate regulon repressor</fullName>
    </submittedName>
</protein>
<evidence type="ECO:0000256" key="3">
    <source>
        <dbReference type="ARBA" id="ARBA00023163"/>
    </source>
</evidence>
<dbReference type="SMART" id="SM00420">
    <property type="entry name" value="HTH_DEOR"/>
    <property type="match status" value="1"/>
</dbReference>
<keyword evidence="3" id="KW-0804">Transcription</keyword>
<name>A0A367V725_9PROT</name>
<dbReference type="PANTHER" id="PTHR30363:SF44">
    <property type="entry name" value="AGA OPERON TRANSCRIPTIONAL REPRESSOR-RELATED"/>
    <property type="match status" value="1"/>
</dbReference>
<dbReference type="Gene3D" id="1.10.10.10">
    <property type="entry name" value="Winged helix-like DNA-binding domain superfamily/Winged helix DNA-binding domain"/>
    <property type="match status" value="1"/>
</dbReference>
<sequence>MALVGTKPALIEGDVALRLGKKERQQRILQELQVHPHVRVATLAERFDVATETIRRDLDALSSDGLINREFGGASARPMGHQPDLAQRQLSAVAGFERIGMLAADMVRSGDVAMIDAGSTVAQIAPFLAARTTKLPRTFLTNCYAVVHGMAELADHEDVLMCPGQFNRRENAVYGNDTIEYLRRFHANIAFIGASGISRQGFSDVNRRAVAVKRAMMERSDETWLMVDHTKFDQRYLENVAPLEELTGIITDRQPEPEFASQLERAGIRLLAWREDTH</sequence>
<keyword evidence="1" id="KW-0805">Transcription regulation</keyword>
<reference evidence="5 6" key="1">
    <citation type="submission" date="2014-07" db="EMBL/GenBank/DDBJ databases">
        <title>Draft genome sequence of Thalassospira profundimaris R8-17.</title>
        <authorList>
            <person name="Lai Q."/>
            <person name="Shao Z."/>
        </authorList>
    </citation>
    <scope>NUCLEOTIDE SEQUENCE [LARGE SCALE GENOMIC DNA]</scope>
    <source>
        <strain evidence="5 6">R8-17</strain>
    </source>
</reference>
<dbReference type="InterPro" id="IPR036388">
    <property type="entry name" value="WH-like_DNA-bd_sf"/>
</dbReference>
<dbReference type="PROSITE" id="PS00894">
    <property type="entry name" value="HTH_DEOR_1"/>
    <property type="match status" value="1"/>
</dbReference>
<dbReference type="PROSITE" id="PS51000">
    <property type="entry name" value="HTH_DEOR_2"/>
    <property type="match status" value="1"/>
</dbReference>
<dbReference type="InterPro" id="IPR037171">
    <property type="entry name" value="NagB/RpiA_transferase-like"/>
</dbReference>
<evidence type="ECO:0000313" key="6">
    <source>
        <dbReference type="Proteomes" id="UP000253061"/>
    </source>
</evidence>
<dbReference type="AlphaFoldDB" id="A0A367V725"/>
<dbReference type="InterPro" id="IPR036390">
    <property type="entry name" value="WH_DNA-bd_sf"/>
</dbReference>
<dbReference type="SMART" id="SM01134">
    <property type="entry name" value="DeoRC"/>
    <property type="match status" value="1"/>
</dbReference>
<evidence type="ECO:0000256" key="1">
    <source>
        <dbReference type="ARBA" id="ARBA00023015"/>
    </source>
</evidence>
<comment type="caution">
    <text evidence="5">The sequence shown here is derived from an EMBL/GenBank/DDBJ whole genome shotgun (WGS) entry which is preliminary data.</text>
</comment>
<accession>A0A367V725</accession>
<dbReference type="Proteomes" id="UP000253061">
    <property type="component" value="Unassembled WGS sequence"/>
</dbReference>
<dbReference type="SUPFAM" id="SSF46785">
    <property type="entry name" value="Winged helix' DNA-binding domain"/>
    <property type="match status" value="1"/>
</dbReference>
<dbReference type="InterPro" id="IPR050313">
    <property type="entry name" value="Carb_Metab_HTH_regulators"/>
</dbReference>
<dbReference type="RefSeq" id="WP_255356085.1">
    <property type="nucleotide sequence ID" value="NZ_JPWB01000008.1"/>
</dbReference>
<dbReference type="Gene3D" id="3.40.50.1360">
    <property type="match status" value="1"/>
</dbReference>
<dbReference type="SUPFAM" id="SSF100950">
    <property type="entry name" value="NagB/RpiA/CoA transferase-like"/>
    <property type="match status" value="1"/>
</dbReference>